<keyword evidence="3" id="KW-1185">Reference proteome</keyword>
<proteinExistence type="predicted"/>
<evidence type="ECO:0000313" key="3">
    <source>
        <dbReference type="Proteomes" id="UP000784294"/>
    </source>
</evidence>
<evidence type="ECO:0000313" key="2">
    <source>
        <dbReference type="EMBL" id="VEL09345.1"/>
    </source>
</evidence>
<dbReference type="Gene3D" id="3.40.309.10">
    <property type="entry name" value="Aldehyde Dehydrogenase, Chain A, domain 2"/>
    <property type="match status" value="1"/>
</dbReference>
<dbReference type="PANTHER" id="PTHR11699">
    <property type="entry name" value="ALDEHYDE DEHYDROGENASE-RELATED"/>
    <property type="match status" value="1"/>
</dbReference>
<dbReference type="InterPro" id="IPR016163">
    <property type="entry name" value="Ald_DH_C"/>
</dbReference>
<dbReference type="FunFam" id="3.40.605.10:FF:000026">
    <property type="entry name" value="Aldehyde dehydrogenase, putative"/>
    <property type="match status" value="1"/>
</dbReference>
<evidence type="ECO:0000259" key="1">
    <source>
        <dbReference type="Pfam" id="PF00171"/>
    </source>
</evidence>
<gene>
    <name evidence="2" type="ORF">PXEA_LOCUS2785</name>
</gene>
<dbReference type="Gene3D" id="3.40.605.10">
    <property type="entry name" value="Aldehyde Dehydrogenase, Chain A, domain 1"/>
    <property type="match status" value="1"/>
</dbReference>
<dbReference type="Proteomes" id="UP000784294">
    <property type="component" value="Unassembled WGS sequence"/>
</dbReference>
<feature type="domain" description="Aldehyde dehydrogenase" evidence="1">
    <location>
        <begin position="2"/>
        <end position="87"/>
    </location>
</feature>
<name>A0A3S5FBZ8_9PLAT</name>
<dbReference type="OrthoDB" id="310895at2759"/>
<dbReference type="EMBL" id="CAAALY010006110">
    <property type="protein sequence ID" value="VEL09345.1"/>
    <property type="molecule type" value="Genomic_DNA"/>
</dbReference>
<organism evidence="2 3">
    <name type="scientific">Protopolystoma xenopodis</name>
    <dbReference type="NCBI Taxonomy" id="117903"/>
    <lineage>
        <taxon>Eukaryota</taxon>
        <taxon>Metazoa</taxon>
        <taxon>Spiralia</taxon>
        <taxon>Lophotrochozoa</taxon>
        <taxon>Platyhelminthes</taxon>
        <taxon>Monogenea</taxon>
        <taxon>Polyopisthocotylea</taxon>
        <taxon>Polystomatidea</taxon>
        <taxon>Polystomatidae</taxon>
        <taxon>Protopolystoma</taxon>
    </lineage>
</organism>
<dbReference type="Pfam" id="PF00171">
    <property type="entry name" value="Aldedh"/>
    <property type="match status" value="1"/>
</dbReference>
<protein>
    <recommendedName>
        <fullName evidence="1">Aldehyde dehydrogenase domain-containing protein</fullName>
    </recommendedName>
</protein>
<dbReference type="GO" id="GO:0016620">
    <property type="term" value="F:oxidoreductase activity, acting on the aldehyde or oxo group of donors, NAD or NADP as acceptor"/>
    <property type="evidence" value="ECO:0007669"/>
    <property type="project" value="InterPro"/>
</dbReference>
<dbReference type="SUPFAM" id="SSF53720">
    <property type="entry name" value="ALDH-like"/>
    <property type="match status" value="1"/>
</dbReference>
<dbReference type="InterPro" id="IPR015590">
    <property type="entry name" value="Aldehyde_DH_dom"/>
</dbReference>
<comment type="caution">
    <text evidence="2">The sequence shown here is derived from an EMBL/GenBank/DDBJ whole genome shotgun (WGS) entry which is preliminary data.</text>
</comment>
<sequence>MQILPFRTTEEVLQRANASKYGLAAAVFTRDLDKAMHTVRRLRAGTVWVNCYDTFDASIPFGGYKCSGFGRELGEYGLSNYTEIKSVSLFHK</sequence>
<dbReference type="InterPro" id="IPR016162">
    <property type="entry name" value="Ald_DH_N"/>
</dbReference>
<reference evidence="2" key="1">
    <citation type="submission" date="2018-11" db="EMBL/GenBank/DDBJ databases">
        <authorList>
            <consortium name="Pathogen Informatics"/>
        </authorList>
    </citation>
    <scope>NUCLEOTIDE SEQUENCE</scope>
</reference>
<dbReference type="AlphaFoldDB" id="A0A3S5FBZ8"/>
<accession>A0A3S5FBZ8</accession>
<dbReference type="InterPro" id="IPR016161">
    <property type="entry name" value="Ald_DH/histidinol_DH"/>
</dbReference>